<gene>
    <name evidence="2" type="ORF">EYF80_063733</name>
</gene>
<reference evidence="2 3" key="1">
    <citation type="submission" date="2019-03" db="EMBL/GenBank/DDBJ databases">
        <title>First draft genome of Liparis tanakae, snailfish: a comprehensive survey of snailfish specific genes.</title>
        <authorList>
            <person name="Kim W."/>
            <person name="Song I."/>
            <person name="Jeong J.-H."/>
            <person name="Kim D."/>
            <person name="Kim S."/>
            <person name="Ryu S."/>
            <person name="Song J.Y."/>
            <person name="Lee S.K."/>
        </authorList>
    </citation>
    <scope>NUCLEOTIDE SEQUENCE [LARGE SCALE GENOMIC DNA]</scope>
    <source>
        <tissue evidence="2">Muscle</tissue>
    </source>
</reference>
<evidence type="ECO:0000313" key="3">
    <source>
        <dbReference type="Proteomes" id="UP000314294"/>
    </source>
</evidence>
<sequence>MGTREWGLSGLVGVERKGTSTPRRPSAIRSRGGGVSVAGRSADGDDPSETDEREYMCVCRAALTVATDAAREAGGAVDVEGGHLFGHQGHHAAVRHLGDKRESASIHLLLNGLESMK</sequence>
<keyword evidence="3" id="KW-1185">Reference proteome</keyword>
<dbReference type="AlphaFoldDB" id="A0A4Z2EBD3"/>
<dbReference type="Proteomes" id="UP000314294">
    <property type="component" value="Unassembled WGS sequence"/>
</dbReference>
<name>A0A4Z2EBD3_9TELE</name>
<accession>A0A4Z2EBD3</accession>
<evidence type="ECO:0000256" key="1">
    <source>
        <dbReference type="SAM" id="MobiDB-lite"/>
    </source>
</evidence>
<proteinExistence type="predicted"/>
<protein>
    <submittedName>
        <fullName evidence="2">Uncharacterized protein</fullName>
    </submittedName>
</protein>
<feature type="region of interest" description="Disordered" evidence="1">
    <location>
        <begin position="1"/>
        <end position="51"/>
    </location>
</feature>
<organism evidence="2 3">
    <name type="scientific">Liparis tanakae</name>
    <name type="common">Tanaka's snailfish</name>
    <dbReference type="NCBI Taxonomy" id="230148"/>
    <lineage>
        <taxon>Eukaryota</taxon>
        <taxon>Metazoa</taxon>
        <taxon>Chordata</taxon>
        <taxon>Craniata</taxon>
        <taxon>Vertebrata</taxon>
        <taxon>Euteleostomi</taxon>
        <taxon>Actinopterygii</taxon>
        <taxon>Neopterygii</taxon>
        <taxon>Teleostei</taxon>
        <taxon>Neoteleostei</taxon>
        <taxon>Acanthomorphata</taxon>
        <taxon>Eupercaria</taxon>
        <taxon>Perciformes</taxon>
        <taxon>Cottioidei</taxon>
        <taxon>Cottales</taxon>
        <taxon>Liparidae</taxon>
        <taxon>Liparis</taxon>
    </lineage>
</organism>
<dbReference type="EMBL" id="SRLO01010918">
    <property type="protein sequence ID" value="TNN26129.1"/>
    <property type="molecule type" value="Genomic_DNA"/>
</dbReference>
<comment type="caution">
    <text evidence="2">The sequence shown here is derived from an EMBL/GenBank/DDBJ whole genome shotgun (WGS) entry which is preliminary data.</text>
</comment>
<evidence type="ECO:0000313" key="2">
    <source>
        <dbReference type="EMBL" id="TNN26129.1"/>
    </source>
</evidence>